<dbReference type="InterPro" id="IPR007900">
    <property type="entry name" value="TAF4_C"/>
</dbReference>
<organism evidence="8 9">
    <name type="scientific">Acrasis kona</name>
    <dbReference type="NCBI Taxonomy" id="1008807"/>
    <lineage>
        <taxon>Eukaryota</taxon>
        <taxon>Discoba</taxon>
        <taxon>Heterolobosea</taxon>
        <taxon>Tetramitia</taxon>
        <taxon>Eutetramitia</taxon>
        <taxon>Acrasidae</taxon>
        <taxon>Acrasis</taxon>
    </lineage>
</organism>
<keyword evidence="5" id="KW-0539">Nucleus</keyword>
<dbReference type="Pfam" id="PF05236">
    <property type="entry name" value="TAF4"/>
    <property type="match status" value="1"/>
</dbReference>
<evidence type="ECO:0000259" key="7">
    <source>
        <dbReference type="Pfam" id="PF05236"/>
    </source>
</evidence>
<evidence type="ECO:0000256" key="3">
    <source>
        <dbReference type="ARBA" id="ARBA00023015"/>
    </source>
</evidence>
<dbReference type="GO" id="GO:0016251">
    <property type="term" value="F:RNA polymerase II general transcription initiation factor activity"/>
    <property type="evidence" value="ECO:0007669"/>
    <property type="project" value="TreeGrafter"/>
</dbReference>
<feature type="region of interest" description="Disordered" evidence="6">
    <location>
        <begin position="1"/>
        <end position="75"/>
    </location>
</feature>
<protein>
    <submittedName>
        <fullName evidence="8">Transcription initiation factor TFIID subunit 4</fullName>
    </submittedName>
</protein>
<feature type="compositionally biased region" description="Basic and acidic residues" evidence="6">
    <location>
        <begin position="229"/>
        <end position="252"/>
    </location>
</feature>
<evidence type="ECO:0000256" key="4">
    <source>
        <dbReference type="ARBA" id="ARBA00023163"/>
    </source>
</evidence>
<dbReference type="InterPro" id="IPR045144">
    <property type="entry name" value="TAF4"/>
</dbReference>
<feature type="compositionally biased region" description="Polar residues" evidence="6">
    <location>
        <begin position="48"/>
        <end position="69"/>
    </location>
</feature>
<dbReference type="GO" id="GO:0006367">
    <property type="term" value="P:transcription initiation at RNA polymerase II promoter"/>
    <property type="evidence" value="ECO:0007669"/>
    <property type="project" value="TreeGrafter"/>
</dbReference>
<proteinExistence type="inferred from homology"/>
<dbReference type="Gene3D" id="1.10.20.10">
    <property type="entry name" value="Histone, subunit A"/>
    <property type="match status" value="1"/>
</dbReference>
<dbReference type="SUPFAM" id="SSF47113">
    <property type="entry name" value="Histone-fold"/>
    <property type="match status" value="1"/>
</dbReference>
<dbReference type="InterPro" id="IPR009072">
    <property type="entry name" value="Histone-fold"/>
</dbReference>
<keyword evidence="4" id="KW-0804">Transcription</keyword>
<feature type="domain" description="Transcription initiation factor TFIID component TAF4 C-terminal" evidence="7">
    <location>
        <begin position="35"/>
        <end position="285"/>
    </location>
</feature>
<dbReference type="PANTHER" id="PTHR15138:SF14">
    <property type="entry name" value="TRANSCRIPTION INITIATION FACTOR TFIID SUBUNIT 4"/>
    <property type="match status" value="1"/>
</dbReference>
<keyword evidence="3" id="KW-0805">Transcription regulation</keyword>
<dbReference type="AlphaFoldDB" id="A0AAW2YZA3"/>
<comment type="caution">
    <text evidence="8">The sequence shown here is derived from an EMBL/GenBank/DDBJ whole genome shotgun (WGS) entry which is preliminary data.</text>
</comment>
<keyword evidence="9" id="KW-1185">Reference proteome</keyword>
<dbReference type="GO" id="GO:0046982">
    <property type="term" value="F:protein heterodimerization activity"/>
    <property type="evidence" value="ECO:0007669"/>
    <property type="project" value="InterPro"/>
</dbReference>
<dbReference type="Proteomes" id="UP001431209">
    <property type="component" value="Unassembled WGS sequence"/>
</dbReference>
<dbReference type="CDD" id="cd08045">
    <property type="entry name" value="HFD_TAF4"/>
    <property type="match status" value="1"/>
</dbReference>
<sequence>MNIKPSTWKGKKDQGKPGAPGTEKKKEVDEWNPDVASVGVDLDEEEQNMTTLRSEQNEGNQSPVTSNYHPEQPLLNKAPLTNKLNRIARKKGLKTINDDAVEYMTQAVQIRMRSIIEDLIRIAQYRNDSTDQSLVDKSQINKVMTSDEAYRFHIREVSEKKHIIEQERQKSEEEQKRLALEKEKEEEKQRRKKRRQQEEDAAARAQSTNAAVDMAIRASAPNPRSKRRERAERDEDGNGSHSRRDEDGNERPSKRRRDGIKIIGKDVVLFMEQDALLRKSKVLYSIASKIKTKEL</sequence>
<dbReference type="EMBL" id="JAOPGA020000780">
    <property type="protein sequence ID" value="KAL0481642.1"/>
    <property type="molecule type" value="Genomic_DNA"/>
</dbReference>
<dbReference type="PANTHER" id="PTHR15138">
    <property type="entry name" value="TRANSCRIPTION INITIATION FACTOR TFIID SUBUNIT 4"/>
    <property type="match status" value="1"/>
</dbReference>
<feature type="compositionally biased region" description="Basic and acidic residues" evidence="6">
    <location>
        <begin position="166"/>
        <end position="189"/>
    </location>
</feature>
<dbReference type="GO" id="GO:0005669">
    <property type="term" value="C:transcription factor TFIID complex"/>
    <property type="evidence" value="ECO:0007669"/>
    <property type="project" value="InterPro"/>
</dbReference>
<name>A0AAW2YZA3_9EUKA</name>
<comment type="similarity">
    <text evidence="2">Belongs to the TAF4 family.</text>
</comment>
<evidence type="ECO:0000313" key="9">
    <source>
        <dbReference type="Proteomes" id="UP001431209"/>
    </source>
</evidence>
<evidence type="ECO:0000256" key="2">
    <source>
        <dbReference type="ARBA" id="ARBA00006178"/>
    </source>
</evidence>
<accession>A0AAW2YZA3</accession>
<reference evidence="8 9" key="1">
    <citation type="submission" date="2024-03" db="EMBL/GenBank/DDBJ databases">
        <title>The Acrasis kona genome and developmental transcriptomes reveal deep origins of eukaryotic multicellular pathways.</title>
        <authorList>
            <person name="Sheikh S."/>
            <person name="Fu C.-J."/>
            <person name="Brown M.W."/>
            <person name="Baldauf S.L."/>
        </authorList>
    </citation>
    <scope>NUCLEOTIDE SEQUENCE [LARGE SCALE GENOMIC DNA]</scope>
    <source>
        <strain evidence="8 9">ATCC MYA-3509</strain>
    </source>
</reference>
<evidence type="ECO:0000256" key="1">
    <source>
        <dbReference type="ARBA" id="ARBA00004123"/>
    </source>
</evidence>
<gene>
    <name evidence="8" type="ORF">AKO1_012478</name>
</gene>
<comment type="subcellular location">
    <subcellularLocation>
        <location evidence="1">Nucleus</location>
    </subcellularLocation>
</comment>
<evidence type="ECO:0000256" key="6">
    <source>
        <dbReference type="SAM" id="MobiDB-lite"/>
    </source>
</evidence>
<evidence type="ECO:0000256" key="5">
    <source>
        <dbReference type="ARBA" id="ARBA00023242"/>
    </source>
</evidence>
<feature type="region of interest" description="Disordered" evidence="6">
    <location>
        <begin position="166"/>
        <end position="260"/>
    </location>
</feature>
<evidence type="ECO:0000313" key="8">
    <source>
        <dbReference type="EMBL" id="KAL0481642.1"/>
    </source>
</evidence>
<dbReference type="GO" id="GO:0003677">
    <property type="term" value="F:DNA binding"/>
    <property type="evidence" value="ECO:0007669"/>
    <property type="project" value="TreeGrafter"/>
</dbReference>